<name>W9R4D4_9ROSA</name>
<evidence type="ECO:0000313" key="1">
    <source>
        <dbReference type="EMBL" id="EXB67651.1"/>
    </source>
</evidence>
<protein>
    <submittedName>
        <fullName evidence="1">Uncharacterized protein</fullName>
    </submittedName>
</protein>
<dbReference type="EMBL" id="KE344566">
    <property type="protein sequence ID" value="EXB67651.1"/>
    <property type="molecule type" value="Genomic_DNA"/>
</dbReference>
<sequence>MNLCRIWFDVLTRSEIGSEVSDLFGGRYCQRRSRRRLFALVRRSRRGFAIWSEVATAGGDLIFDVW</sequence>
<proteinExistence type="predicted"/>
<dbReference type="Proteomes" id="UP000030645">
    <property type="component" value="Unassembled WGS sequence"/>
</dbReference>
<accession>W9R4D4</accession>
<organism evidence="1 2">
    <name type="scientific">Morus notabilis</name>
    <dbReference type="NCBI Taxonomy" id="981085"/>
    <lineage>
        <taxon>Eukaryota</taxon>
        <taxon>Viridiplantae</taxon>
        <taxon>Streptophyta</taxon>
        <taxon>Embryophyta</taxon>
        <taxon>Tracheophyta</taxon>
        <taxon>Spermatophyta</taxon>
        <taxon>Magnoliopsida</taxon>
        <taxon>eudicotyledons</taxon>
        <taxon>Gunneridae</taxon>
        <taxon>Pentapetalae</taxon>
        <taxon>rosids</taxon>
        <taxon>fabids</taxon>
        <taxon>Rosales</taxon>
        <taxon>Moraceae</taxon>
        <taxon>Moreae</taxon>
        <taxon>Morus</taxon>
    </lineage>
</organism>
<reference evidence="2" key="1">
    <citation type="submission" date="2013-01" db="EMBL/GenBank/DDBJ databases">
        <title>Draft Genome Sequence of a Mulberry Tree, Morus notabilis C.K. Schneid.</title>
        <authorList>
            <person name="He N."/>
            <person name="Zhao S."/>
        </authorList>
    </citation>
    <scope>NUCLEOTIDE SEQUENCE</scope>
</reference>
<dbReference type="AlphaFoldDB" id="W9R4D4"/>
<keyword evidence="2" id="KW-1185">Reference proteome</keyword>
<gene>
    <name evidence="1" type="ORF">L484_010218</name>
</gene>
<evidence type="ECO:0000313" key="2">
    <source>
        <dbReference type="Proteomes" id="UP000030645"/>
    </source>
</evidence>